<feature type="transmembrane region" description="Helical" evidence="6">
    <location>
        <begin position="381"/>
        <end position="401"/>
    </location>
</feature>
<dbReference type="PANTHER" id="PTHR13353">
    <property type="entry name" value="TRANSMEMBRANE PROTEIN 19"/>
    <property type="match status" value="1"/>
</dbReference>
<dbReference type="AlphaFoldDB" id="A0A0F7PG92"/>
<keyword evidence="10" id="KW-1185">Reference proteome</keyword>
<evidence type="ECO:0000256" key="3">
    <source>
        <dbReference type="ARBA" id="ARBA00022692"/>
    </source>
</evidence>
<feature type="transmembrane region" description="Helical" evidence="6">
    <location>
        <begin position="228"/>
        <end position="255"/>
    </location>
</feature>
<feature type="transmembrane region" description="Helical" evidence="6">
    <location>
        <begin position="199"/>
        <end position="216"/>
    </location>
</feature>
<reference evidence="7 10" key="1">
    <citation type="journal article" date="2015" name="ISME J.">
        <title>Elemental sulfur and acetate can support life of a novel strictly anaerobic haloarchaeon.</title>
        <authorList>
            <person name="Sorokin D.Y."/>
            <person name="Kublanov I.V."/>
            <person name="Gavrilov S.N."/>
            <person name="Rojo D."/>
            <person name="Roman P."/>
            <person name="Golyshin P.N."/>
            <person name="Slepak V.Z."/>
            <person name="Smedile F."/>
            <person name="Ferrer M."/>
            <person name="Messina E."/>
            <person name="La Cono V."/>
            <person name="Yakimov M.M."/>
        </authorList>
    </citation>
    <scope>NUCLEOTIDE SEQUENCE [LARGE SCALE GENOMIC DNA]</scope>
    <source>
        <strain evidence="7 10">HSR2</strain>
    </source>
</reference>
<feature type="transmembrane region" description="Helical" evidence="6">
    <location>
        <begin position="30"/>
        <end position="50"/>
    </location>
</feature>
<dbReference type="InterPro" id="IPR002794">
    <property type="entry name" value="DUF92_TMEM19"/>
</dbReference>
<dbReference type="OrthoDB" id="28948at2157"/>
<feature type="transmembrane region" description="Helical" evidence="6">
    <location>
        <begin position="413"/>
        <end position="433"/>
    </location>
</feature>
<sequence length="435" mass="44669">MNRPLRRTAAFSLVSLLSLAAGVFEEFAAVPFVVVAIGAAFLSEGGLFDVFATRRDRGEETLYTLIAFGLTGAGLGILVPTFDLPVPVFAATMLSVGFGDLGRRLVLAVRESTVAGVGGYVTVGGTAAFAGQVLTEFLQGVLSPGAFPEFLFVASSAALLGALFRSVFTGREDPLALMTIALSLWLFADLAVAVSWERIVVALAIAALFGYVSFALETASVPGMLTGVFLSLLAVVLGGYSWFAVLIAFFAIGALSTKYRYDEKLERGVAEPNKGARGTGNVLGNSLAALVALLLFAAHARLPLPSEAFALAFAGSVATALADTLSSEVGGLYDNPRLVTTLRPVEPGTDGAITWQGEVAGLAGAAIIAAMTVVLFDYSPVFGLVVVAAGFVGMTADSLAGATIEGAIVTNQVVNFIATTVGGVAGGLLYLLAFA</sequence>
<name>A0A0F7PG92_9EURY</name>
<dbReference type="GO" id="GO:0016020">
    <property type="term" value="C:membrane"/>
    <property type="evidence" value="ECO:0007669"/>
    <property type="project" value="UniProtKB-SubCell"/>
</dbReference>
<feature type="transmembrane region" description="Helical" evidence="6">
    <location>
        <begin position="62"/>
        <end position="79"/>
    </location>
</feature>
<proteinExistence type="inferred from homology"/>
<gene>
    <name evidence="8" type="ORF">HLASA_1838</name>
    <name evidence="7" type="ORF">HLASF_1852</name>
</gene>
<dbReference type="RefSeq" id="WP_050048993.1">
    <property type="nucleotide sequence ID" value="NZ_CP008874.1"/>
</dbReference>
<dbReference type="Proteomes" id="UP000069906">
    <property type="component" value="Chromosome"/>
</dbReference>
<reference evidence="9" key="2">
    <citation type="submission" date="2015-05" db="EMBL/GenBank/DDBJ databases">
        <title>Complete genome sequence of Halanaeroarchaeum sulfurireducens type strain M27-SA2, a sulfate-reducer haloarchaeon from marine anoxic lake Medee.</title>
        <authorList>
            <person name="Messina E."/>
            <person name="Kublanov I.V."/>
            <person name="Toshchakov S."/>
            <person name="Arcadi E."/>
            <person name="La Spada G."/>
            <person name="La Cono V."/>
            <person name="Yakimov M.M."/>
        </authorList>
    </citation>
    <scope>NUCLEOTIDE SEQUENCE [LARGE SCALE GENOMIC DNA]</scope>
    <source>
        <strain evidence="9">M27-SA2</strain>
    </source>
</reference>
<feature type="transmembrane region" description="Helical" evidence="6">
    <location>
        <begin position="275"/>
        <end position="296"/>
    </location>
</feature>
<dbReference type="KEGG" id="hsu:HLASF_1852"/>
<protein>
    <submittedName>
        <fullName evidence="7">Conserved hypothetical membrane protein (DUF92)</fullName>
    </submittedName>
</protein>
<evidence type="ECO:0000313" key="9">
    <source>
        <dbReference type="Proteomes" id="UP000060390"/>
    </source>
</evidence>
<evidence type="ECO:0000313" key="7">
    <source>
        <dbReference type="EMBL" id="AKH98323.1"/>
    </source>
</evidence>
<dbReference type="Proteomes" id="UP000060390">
    <property type="component" value="Chromosome"/>
</dbReference>
<comment type="subcellular location">
    <subcellularLocation>
        <location evidence="1">Membrane</location>
        <topology evidence="1">Multi-pass membrane protein</topology>
    </subcellularLocation>
</comment>
<reference evidence="8 9" key="3">
    <citation type="journal article" date="2016" name="Stand. Genomic Sci.">
        <title>Complete genome sequence of 'Halanaeroarchaeum sulfurireducens' M27-SA2, a sulfur-reducing and acetate-oxidizing haloarchaeon from the deep-sea hypersaline anoxic lake Medee.</title>
        <authorList>
            <person name="Messina E."/>
            <person name="Sorokin D.Y."/>
            <person name="Kublanov I.V."/>
            <person name="Toshchakov S."/>
            <person name="Lopatina A."/>
            <person name="Arcadi E."/>
            <person name="Smedile F."/>
            <person name="La Spada G."/>
            <person name="La Cono V."/>
            <person name="Yakimov M.M."/>
        </authorList>
    </citation>
    <scope>NUCLEOTIDE SEQUENCE [LARGE SCALE GENOMIC DNA]</scope>
    <source>
        <strain evidence="8 9">M27-SA2</strain>
    </source>
</reference>
<evidence type="ECO:0000256" key="1">
    <source>
        <dbReference type="ARBA" id="ARBA00004141"/>
    </source>
</evidence>
<evidence type="ECO:0000256" key="4">
    <source>
        <dbReference type="ARBA" id="ARBA00022989"/>
    </source>
</evidence>
<dbReference type="EMBL" id="CP008874">
    <property type="protein sequence ID" value="AKH98323.1"/>
    <property type="molecule type" value="Genomic_DNA"/>
</dbReference>
<feature type="transmembrane region" description="Helical" evidence="6">
    <location>
        <begin position="146"/>
        <end position="168"/>
    </location>
</feature>
<keyword evidence="5 6" id="KW-0472">Membrane</keyword>
<keyword evidence="3 6" id="KW-0812">Transmembrane</keyword>
<dbReference type="KEGG" id="hsf:HLASA_1838"/>
<dbReference type="Pfam" id="PF01940">
    <property type="entry name" value="DUF92"/>
    <property type="match status" value="1"/>
</dbReference>
<feature type="transmembrane region" description="Helical" evidence="6">
    <location>
        <begin position="114"/>
        <end position="134"/>
    </location>
</feature>
<feature type="transmembrane region" description="Helical" evidence="6">
    <location>
        <begin position="353"/>
        <end position="376"/>
    </location>
</feature>
<dbReference type="HOGENOM" id="CLU_036918_2_0_2"/>
<organism evidence="7 10">
    <name type="scientific">Halanaeroarchaeum sulfurireducens</name>
    <dbReference type="NCBI Taxonomy" id="1604004"/>
    <lineage>
        <taxon>Archaea</taxon>
        <taxon>Methanobacteriati</taxon>
        <taxon>Methanobacteriota</taxon>
        <taxon>Stenosarchaea group</taxon>
        <taxon>Halobacteria</taxon>
        <taxon>Halobacteriales</taxon>
        <taxon>Halobacteriaceae</taxon>
        <taxon>Halanaeroarchaeum</taxon>
    </lineage>
</organism>
<keyword evidence="4 6" id="KW-1133">Transmembrane helix</keyword>
<dbReference type="GeneID" id="26011172"/>
<accession>A0A0F7PG92</accession>
<evidence type="ECO:0000313" key="10">
    <source>
        <dbReference type="Proteomes" id="UP000069906"/>
    </source>
</evidence>
<feature type="transmembrane region" description="Helical" evidence="6">
    <location>
        <begin position="175"/>
        <end position="193"/>
    </location>
</feature>
<evidence type="ECO:0000256" key="6">
    <source>
        <dbReference type="SAM" id="Phobius"/>
    </source>
</evidence>
<dbReference type="PANTHER" id="PTHR13353:SF5">
    <property type="entry name" value="TRANSMEMBRANE PROTEIN 19"/>
    <property type="match status" value="1"/>
</dbReference>
<evidence type="ECO:0000313" key="8">
    <source>
        <dbReference type="EMBL" id="ALG82717.1"/>
    </source>
</evidence>
<evidence type="ECO:0000256" key="5">
    <source>
        <dbReference type="ARBA" id="ARBA00023136"/>
    </source>
</evidence>
<dbReference type="EMBL" id="CP011564">
    <property type="protein sequence ID" value="ALG82717.1"/>
    <property type="molecule type" value="Genomic_DNA"/>
</dbReference>
<comment type="similarity">
    <text evidence="2">Belongs to the TMEM19 family.</text>
</comment>
<dbReference type="PATRIC" id="fig|1604004.4.peg.1939"/>
<evidence type="ECO:0000256" key="2">
    <source>
        <dbReference type="ARBA" id="ARBA00009012"/>
    </source>
</evidence>